<evidence type="ECO:0000313" key="5">
    <source>
        <dbReference type="Proteomes" id="UP001054889"/>
    </source>
</evidence>
<dbReference type="Proteomes" id="UP001054889">
    <property type="component" value="Unassembled WGS sequence"/>
</dbReference>
<organism evidence="4 5">
    <name type="scientific">Eleusine coracana subsp. coracana</name>
    <dbReference type="NCBI Taxonomy" id="191504"/>
    <lineage>
        <taxon>Eukaryota</taxon>
        <taxon>Viridiplantae</taxon>
        <taxon>Streptophyta</taxon>
        <taxon>Embryophyta</taxon>
        <taxon>Tracheophyta</taxon>
        <taxon>Spermatophyta</taxon>
        <taxon>Magnoliopsida</taxon>
        <taxon>Liliopsida</taxon>
        <taxon>Poales</taxon>
        <taxon>Poaceae</taxon>
        <taxon>PACMAD clade</taxon>
        <taxon>Chloridoideae</taxon>
        <taxon>Cynodonteae</taxon>
        <taxon>Eleusininae</taxon>
        <taxon>Eleusine</taxon>
    </lineage>
</organism>
<dbReference type="Pfam" id="PF24570">
    <property type="entry name" value="BACK_BPM_SPOP"/>
    <property type="match status" value="1"/>
</dbReference>
<comment type="similarity">
    <text evidence="2">Belongs to the Tdpoz family.</text>
</comment>
<reference evidence="4" key="2">
    <citation type="submission" date="2021-12" db="EMBL/GenBank/DDBJ databases">
        <title>Resequencing data analysis of finger millet.</title>
        <authorList>
            <person name="Hatakeyama M."/>
            <person name="Aluri S."/>
            <person name="Balachadran M.T."/>
            <person name="Sivarajan S.R."/>
            <person name="Poveda L."/>
            <person name="Shimizu-Inatsugi R."/>
            <person name="Schlapbach R."/>
            <person name="Sreeman S.M."/>
            <person name="Shimizu K.K."/>
        </authorList>
    </citation>
    <scope>NUCLEOTIDE SEQUENCE</scope>
</reference>
<dbReference type="InterPro" id="IPR056423">
    <property type="entry name" value="BACK_BPM_SPOP"/>
</dbReference>
<dbReference type="Gene3D" id="3.30.710.10">
    <property type="entry name" value="Potassium Channel Kv1.1, Chain A"/>
    <property type="match status" value="1"/>
</dbReference>
<keyword evidence="5" id="KW-1185">Reference proteome</keyword>
<dbReference type="InterPro" id="IPR045005">
    <property type="entry name" value="BPM1-6"/>
</dbReference>
<evidence type="ECO:0000259" key="3">
    <source>
        <dbReference type="Pfam" id="PF24570"/>
    </source>
</evidence>
<dbReference type="EMBL" id="BQKI01000011">
    <property type="protein sequence ID" value="GJN04928.1"/>
    <property type="molecule type" value="Genomic_DNA"/>
</dbReference>
<reference evidence="4" key="1">
    <citation type="journal article" date="2018" name="DNA Res.">
        <title>Multiple hybrid de novo genome assembly of finger millet, an orphan allotetraploid crop.</title>
        <authorList>
            <person name="Hatakeyama M."/>
            <person name="Aluri S."/>
            <person name="Balachadran M.T."/>
            <person name="Sivarajan S.R."/>
            <person name="Patrignani A."/>
            <person name="Gruter S."/>
            <person name="Poveda L."/>
            <person name="Shimizu-Inatsugi R."/>
            <person name="Baeten J."/>
            <person name="Francoijs K.J."/>
            <person name="Nataraja K.N."/>
            <person name="Reddy Y.A.N."/>
            <person name="Phadnis S."/>
            <person name="Ravikumar R.L."/>
            <person name="Schlapbach R."/>
            <person name="Sreeman S.M."/>
            <person name="Shimizu K.K."/>
        </authorList>
    </citation>
    <scope>NUCLEOTIDE SEQUENCE</scope>
</reference>
<dbReference type="PANTHER" id="PTHR26379">
    <property type="entry name" value="BTB/POZ AND MATH DOMAIN-CONTAINING PROTEIN 1"/>
    <property type="match status" value="1"/>
</dbReference>
<proteinExistence type="inferred from homology"/>
<dbReference type="AlphaFoldDB" id="A0AAV5D498"/>
<comment type="caution">
    <text evidence="4">The sequence shown here is derived from an EMBL/GenBank/DDBJ whole genome shotgun (WGS) entry which is preliminary data.</text>
</comment>
<sequence>MSCCCWLNPKLEHGLVVMASGSSAAAAAAGEDSGSTSSIVADTTIGWHVLKIECYVATKDLGISSTSACSTPGLERQSQVATIISPRPTRCLTWEDGEKTVMAQHLLVAADRYDLKRLKLISEDRIRGHIDRSTVATTLVLAEQHGCEGLKEACLVFLLSPGVLREVMGTDEYQHLRLQMKRSYGRRREESTSAVS</sequence>
<accession>A0AAV5D498</accession>
<dbReference type="GO" id="GO:0016567">
    <property type="term" value="P:protein ubiquitination"/>
    <property type="evidence" value="ECO:0007669"/>
    <property type="project" value="InterPro"/>
</dbReference>
<comment type="pathway">
    <text evidence="1">Protein modification; protein ubiquitination.</text>
</comment>
<evidence type="ECO:0000313" key="4">
    <source>
        <dbReference type="EMBL" id="GJN04928.1"/>
    </source>
</evidence>
<name>A0AAV5D498_ELECO</name>
<evidence type="ECO:0000256" key="1">
    <source>
        <dbReference type="ARBA" id="ARBA00004906"/>
    </source>
</evidence>
<protein>
    <recommendedName>
        <fullName evidence="3">BPM/SPOP BACK domain-containing protein</fullName>
    </recommendedName>
</protein>
<feature type="domain" description="BPM/SPOP BACK" evidence="3">
    <location>
        <begin position="134"/>
        <end position="177"/>
    </location>
</feature>
<evidence type="ECO:0000256" key="2">
    <source>
        <dbReference type="ARBA" id="ARBA00010846"/>
    </source>
</evidence>
<dbReference type="InterPro" id="IPR011333">
    <property type="entry name" value="SKP1/BTB/POZ_sf"/>
</dbReference>
<gene>
    <name evidence="4" type="primary">ga22512</name>
    <name evidence="4" type="ORF">PR202_ga22512</name>
</gene>
<dbReference type="PANTHER" id="PTHR26379:SF483">
    <property type="entry name" value="OS11G0619800 PROTEIN"/>
    <property type="match status" value="1"/>
</dbReference>